<proteinExistence type="inferred from homology"/>
<feature type="binding site" evidence="7">
    <location>
        <position position="78"/>
    </location>
    <ligand>
        <name>substrate</name>
    </ligand>
</feature>
<sequence>MTSSPDTPLLLKVLAGEATPRPPVWFMRQAGRYLPEYRALRATTPDFISFCLDPEKAAEATLQPMRRFGFDAAIVFADILLIPRALGQEVWFEAGEGPRLGALPPVEGMHDLTAGAGEALKQVGQTLSIVRSQLEPERALIGFAGAPWTVATYMLDGAARTIGKGERAQARTYAYAEPEKVAALLDVLVEATAHYLKMQADAGAQVLKIFESWAEGLPDDLFESLVLRPHQKLVGRVRELGVTVPLIGFPRGSAALAERYAAEVGVQAVALDTACPLEVGKRVQAIKPIQGALDPLLLRAGGPMLDRRIDQLLEAWGQGPWIFNLGHGILPDVPIAHVEQVLKRIGAQ</sequence>
<dbReference type="EC" id="4.1.1.37" evidence="3 7"/>
<dbReference type="Pfam" id="PF01208">
    <property type="entry name" value="URO-D"/>
    <property type="match status" value="1"/>
</dbReference>
<dbReference type="EMBL" id="BSOY01000040">
    <property type="protein sequence ID" value="GLS01868.1"/>
    <property type="molecule type" value="Genomic_DNA"/>
</dbReference>
<feature type="binding site" evidence="7">
    <location>
        <position position="212"/>
    </location>
    <ligand>
        <name>substrate</name>
    </ligand>
</feature>
<evidence type="ECO:0000259" key="10">
    <source>
        <dbReference type="PROSITE" id="PS00906"/>
    </source>
</evidence>
<dbReference type="Gene3D" id="3.20.20.210">
    <property type="match status" value="1"/>
</dbReference>
<evidence type="ECO:0000256" key="9">
    <source>
        <dbReference type="RuleBase" id="RU004169"/>
    </source>
</evidence>
<evidence type="ECO:0000256" key="1">
    <source>
        <dbReference type="ARBA" id="ARBA00004804"/>
    </source>
</evidence>
<evidence type="ECO:0000256" key="4">
    <source>
        <dbReference type="ARBA" id="ARBA00022793"/>
    </source>
</evidence>
<comment type="similarity">
    <text evidence="2 7 9">Belongs to the uroporphyrinogen decarboxylase family.</text>
</comment>
<comment type="subcellular location">
    <subcellularLocation>
        <location evidence="7">Cytoplasm</location>
    </subcellularLocation>
</comment>
<comment type="caution">
    <text evidence="7">Lacks conserved residue(s) required for the propagation of feature annotation.</text>
</comment>
<dbReference type="PANTHER" id="PTHR21091:SF169">
    <property type="entry name" value="UROPORPHYRINOGEN DECARBOXYLASE"/>
    <property type="match status" value="1"/>
</dbReference>
<comment type="caution">
    <text evidence="12">The sequence shown here is derived from an EMBL/GenBank/DDBJ whole genome shotgun (WGS) entry which is preliminary data.</text>
</comment>
<evidence type="ECO:0000313" key="13">
    <source>
        <dbReference type="Proteomes" id="UP001156921"/>
    </source>
</evidence>
<feature type="binding site" evidence="7">
    <location>
        <position position="153"/>
    </location>
    <ligand>
        <name>substrate</name>
    </ligand>
</feature>
<feature type="site" description="Transition state stabilizer" evidence="7">
    <location>
        <position position="78"/>
    </location>
</feature>
<dbReference type="PANTHER" id="PTHR21091">
    <property type="entry name" value="METHYLTETRAHYDROFOLATE:HOMOCYSTEINE METHYLTRANSFERASE RELATED"/>
    <property type="match status" value="1"/>
</dbReference>
<dbReference type="HAMAP" id="MF_00218">
    <property type="entry name" value="URO_D"/>
    <property type="match status" value="1"/>
</dbReference>
<feature type="binding site" evidence="7">
    <location>
        <position position="327"/>
    </location>
    <ligand>
        <name>substrate</name>
    </ligand>
</feature>
<organism evidence="12 13">
    <name type="scientific">Brevundimonas denitrificans</name>
    <dbReference type="NCBI Taxonomy" id="1443434"/>
    <lineage>
        <taxon>Bacteria</taxon>
        <taxon>Pseudomonadati</taxon>
        <taxon>Pseudomonadota</taxon>
        <taxon>Alphaproteobacteria</taxon>
        <taxon>Caulobacterales</taxon>
        <taxon>Caulobacteraceae</taxon>
        <taxon>Brevundimonas</taxon>
    </lineage>
</organism>
<dbReference type="PROSITE" id="PS00906">
    <property type="entry name" value="UROD_1"/>
    <property type="match status" value="1"/>
</dbReference>
<comment type="function">
    <text evidence="7">Catalyzes the decarboxylation of four acetate groups of uroporphyrinogen-III to yield coproporphyrinogen-III.</text>
</comment>
<evidence type="ECO:0000313" key="12">
    <source>
        <dbReference type="EMBL" id="GLS01868.1"/>
    </source>
</evidence>
<dbReference type="InterPro" id="IPR006361">
    <property type="entry name" value="Uroporphyrinogen_deCO2ase_HemE"/>
</dbReference>
<comment type="pathway">
    <text evidence="1 7 8">Porphyrin-containing compound metabolism; protoporphyrin-IX biosynthesis; coproporphyrinogen-III from 5-aminolevulinate: step 4/4.</text>
</comment>
<dbReference type="PROSITE" id="PS00907">
    <property type="entry name" value="UROD_2"/>
    <property type="match status" value="1"/>
</dbReference>
<accession>A0ABQ6BIX2</accession>
<reference evidence="13" key="1">
    <citation type="journal article" date="2019" name="Int. J. Syst. Evol. Microbiol.">
        <title>The Global Catalogue of Microorganisms (GCM) 10K type strain sequencing project: providing services to taxonomists for standard genome sequencing and annotation.</title>
        <authorList>
            <consortium name="The Broad Institute Genomics Platform"/>
            <consortium name="The Broad Institute Genome Sequencing Center for Infectious Disease"/>
            <person name="Wu L."/>
            <person name="Ma J."/>
        </authorList>
    </citation>
    <scope>NUCLEOTIDE SEQUENCE [LARGE SCALE GENOMIC DNA]</scope>
    <source>
        <strain evidence="13">NBRC 110107</strain>
    </source>
</reference>
<evidence type="ECO:0000256" key="5">
    <source>
        <dbReference type="ARBA" id="ARBA00023239"/>
    </source>
</evidence>
<feature type="domain" description="Uroporphyrinogen decarboxylase (URO-D)" evidence="11">
    <location>
        <begin position="141"/>
        <end position="157"/>
    </location>
</feature>
<protein>
    <recommendedName>
        <fullName evidence="3 7">Uroporphyrinogen decarboxylase</fullName>
        <shortName evidence="7">UPD</shortName>
        <shortName evidence="7">URO-D</shortName>
        <ecNumber evidence="3 7">4.1.1.37</ecNumber>
    </recommendedName>
</protein>
<keyword evidence="6 7" id="KW-0627">Porphyrin biosynthesis</keyword>
<feature type="domain" description="Uroporphyrinogen decarboxylase (URO-D)" evidence="10">
    <location>
        <begin position="23"/>
        <end position="32"/>
    </location>
</feature>
<evidence type="ECO:0000256" key="8">
    <source>
        <dbReference type="RuleBase" id="RU000554"/>
    </source>
</evidence>
<dbReference type="Proteomes" id="UP001156921">
    <property type="component" value="Unassembled WGS sequence"/>
</dbReference>
<comment type="catalytic activity">
    <reaction evidence="7 8">
        <text>uroporphyrinogen III + 4 H(+) = coproporphyrinogen III + 4 CO2</text>
        <dbReference type="Rhea" id="RHEA:19865"/>
        <dbReference type="ChEBI" id="CHEBI:15378"/>
        <dbReference type="ChEBI" id="CHEBI:16526"/>
        <dbReference type="ChEBI" id="CHEBI:57308"/>
        <dbReference type="ChEBI" id="CHEBI:57309"/>
        <dbReference type="EC" id="4.1.1.37"/>
    </reaction>
</comment>
<evidence type="ECO:0000256" key="3">
    <source>
        <dbReference type="ARBA" id="ARBA00012288"/>
    </source>
</evidence>
<feature type="binding site" evidence="7">
    <location>
        <begin position="28"/>
        <end position="32"/>
    </location>
    <ligand>
        <name>substrate</name>
    </ligand>
</feature>
<evidence type="ECO:0000259" key="11">
    <source>
        <dbReference type="PROSITE" id="PS00907"/>
    </source>
</evidence>
<keyword evidence="5 7" id="KW-0456">Lyase</keyword>
<name>A0ABQ6BIX2_9CAUL</name>
<evidence type="ECO:0000256" key="7">
    <source>
        <dbReference type="HAMAP-Rule" id="MF_00218"/>
    </source>
</evidence>
<dbReference type="CDD" id="cd00717">
    <property type="entry name" value="URO-D"/>
    <property type="match status" value="1"/>
</dbReference>
<keyword evidence="7" id="KW-0963">Cytoplasm</keyword>
<keyword evidence="4 7" id="KW-0210">Decarboxylase</keyword>
<evidence type="ECO:0000256" key="6">
    <source>
        <dbReference type="ARBA" id="ARBA00023244"/>
    </source>
</evidence>
<dbReference type="InterPro" id="IPR038071">
    <property type="entry name" value="UROD/MetE-like_sf"/>
</dbReference>
<gene>
    <name evidence="7 12" type="primary">hemE</name>
    <name evidence="12" type="ORF">GCM10007859_18860</name>
</gene>
<dbReference type="InterPro" id="IPR000257">
    <property type="entry name" value="Uroporphyrinogen_deCOase"/>
</dbReference>
<dbReference type="SUPFAM" id="SSF51726">
    <property type="entry name" value="UROD/MetE-like"/>
    <property type="match status" value="1"/>
</dbReference>
<evidence type="ECO:0000256" key="2">
    <source>
        <dbReference type="ARBA" id="ARBA00009935"/>
    </source>
</evidence>
<dbReference type="RefSeq" id="WP_284222734.1">
    <property type="nucleotide sequence ID" value="NZ_BSOY01000040.1"/>
</dbReference>
<dbReference type="NCBIfam" id="TIGR01464">
    <property type="entry name" value="hemE"/>
    <property type="match status" value="1"/>
</dbReference>
<keyword evidence="13" id="KW-1185">Reference proteome</keyword>
<comment type="subunit">
    <text evidence="7">Homodimer.</text>
</comment>